<dbReference type="Proteomes" id="UP000694569">
    <property type="component" value="Unplaced"/>
</dbReference>
<dbReference type="OrthoDB" id="7551601at2759"/>
<dbReference type="PANTHER" id="PTHR21301:SF10">
    <property type="entry name" value="REVERSE TRANSCRIPTASE DOMAIN-CONTAINING PROTEIN"/>
    <property type="match status" value="1"/>
</dbReference>
<evidence type="ECO:0000313" key="2">
    <source>
        <dbReference type="Proteomes" id="UP000694569"/>
    </source>
</evidence>
<proteinExistence type="predicted"/>
<reference evidence="1" key="2">
    <citation type="submission" date="2025-09" db="UniProtKB">
        <authorList>
            <consortium name="Ensembl"/>
        </authorList>
    </citation>
    <scope>IDENTIFICATION</scope>
</reference>
<evidence type="ECO:0000313" key="1">
    <source>
        <dbReference type="Ensembl" id="ENSLLEP00000027771.1"/>
    </source>
</evidence>
<keyword evidence="2" id="KW-1185">Reference proteome</keyword>
<dbReference type="Ensembl" id="ENSLLET00000028858.1">
    <property type="protein sequence ID" value="ENSLLEP00000027771.1"/>
    <property type="gene ID" value="ENSLLEG00000017628.1"/>
</dbReference>
<sequence>MKFAPTTHMDPFDIYIDMQKFKKNLCLKKYFLKNPVERTNTMEFYKHTTLKEKSTFFPKSMVSQEINTFENMILADLDKMKINKRTDNLTKKEKEALKELTSNEDFEIKPADKGGGTVIMTADYYKEEANRILGDTTTYKRLNKNPTEDIKQRFTDYIDQGYALGILNNKEFKYIKVDHPRVPVFYFLPKIHKNIEKPPGRPIVSGVGSVSNRLSEYLDQQLQPFVTSTVSHLKDTRDVLEVLKGITWEEGFLLVTSDVQALYTIIPHEKGLEATEYFLKHADTLQPEQIVFILEGIRLILENNYFYYEENFHLQQNGTSMGTRFAPSYANLFMAHWEDSFLSMYQDNLICYK</sequence>
<dbReference type="PANTHER" id="PTHR21301">
    <property type="entry name" value="REVERSE TRANSCRIPTASE"/>
    <property type="match status" value="1"/>
</dbReference>
<organism evidence="1 2">
    <name type="scientific">Leptobrachium leishanense</name>
    <name type="common">Leishan spiny toad</name>
    <dbReference type="NCBI Taxonomy" id="445787"/>
    <lineage>
        <taxon>Eukaryota</taxon>
        <taxon>Metazoa</taxon>
        <taxon>Chordata</taxon>
        <taxon>Craniata</taxon>
        <taxon>Vertebrata</taxon>
        <taxon>Euteleostomi</taxon>
        <taxon>Amphibia</taxon>
        <taxon>Batrachia</taxon>
        <taxon>Anura</taxon>
        <taxon>Pelobatoidea</taxon>
        <taxon>Megophryidae</taxon>
        <taxon>Leptobrachium</taxon>
    </lineage>
</organism>
<evidence type="ECO:0008006" key="3">
    <source>
        <dbReference type="Google" id="ProtNLM"/>
    </source>
</evidence>
<dbReference type="GeneTree" id="ENSGT00940000154669"/>
<accession>A0A8C5PTL5</accession>
<dbReference type="AlphaFoldDB" id="A0A8C5PTL5"/>
<name>A0A8C5PTL5_9ANUR</name>
<reference evidence="1" key="1">
    <citation type="submission" date="2025-08" db="UniProtKB">
        <authorList>
            <consortium name="Ensembl"/>
        </authorList>
    </citation>
    <scope>IDENTIFICATION</scope>
</reference>
<protein>
    <recommendedName>
        <fullName evidence="3">Reverse transcriptase domain-containing protein</fullName>
    </recommendedName>
</protein>